<proteinExistence type="predicted"/>
<organism evidence="1 2">
    <name type="scientific">Myxozyma melibiosi</name>
    <dbReference type="NCBI Taxonomy" id="54550"/>
    <lineage>
        <taxon>Eukaryota</taxon>
        <taxon>Fungi</taxon>
        <taxon>Dikarya</taxon>
        <taxon>Ascomycota</taxon>
        <taxon>Saccharomycotina</taxon>
        <taxon>Lipomycetes</taxon>
        <taxon>Lipomycetales</taxon>
        <taxon>Lipomycetaceae</taxon>
        <taxon>Myxozyma</taxon>
    </lineage>
</organism>
<dbReference type="EMBL" id="JBBJBU010000001">
    <property type="protein sequence ID" value="KAK7207582.1"/>
    <property type="molecule type" value="Genomic_DNA"/>
</dbReference>
<accession>A0ABR1FCU7</accession>
<keyword evidence="2" id="KW-1185">Reference proteome</keyword>
<sequence>MPPFTSSQFSAHAPPLLLFPHSPRAAMTESTSPVTEKLKSAVSEAQDLASAQLSSLRASSGATVTATERAIWTEQQAAAHAVSLHTFVEVDSELTERDRRDLASGLRHVNTGSLMSGSVMGLYMFSATLRRGLFAFRLVRFLGKSACGLTGFYLGTQVGMQIGTDVVSYRFGSSRPACHDAVTLVRKRPHISKWKRYYEGDRDLMVDLVYPPPLDDLAVDRSSAGILLDRRRSPVSRPSVSATAAAESFVSNTDMVSTAERDSHDAKIASGIAEYYSRLSKRRESNQARTRDLKSLYTSSLASLSSLESESKSAGASLVQQLLAVSDKISARFLNSYAVYLSNDYRRPFW</sequence>
<protein>
    <recommendedName>
        <fullName evidence="3">MICOS complex subunit</fullName>
    </recommendedName>
</protein>
<dbReference type="Proteomes" id="UP001498771">
    <property type="component" value="Unassembled WGS sequence"/>
</dbReference>
<gene>
    <name evidence="1" type="ORF">BZA70DRAFT_271680</name>
</gene>
<reference evidence="1 2" key="1">
    <citation type="submission" date="2024-03" db="EMBL/GenBank/DDBJ databases">
        <title>Genome-scale model development and genomic sequencing of the oleaginous clade Lipomyces.</title>
        <authorList>
            <consortium name="Lawrence Berkeley National Laboratory"/>
            <person name="Czajka J.J."/>
            <person name="Han Y."/>
            <person name="Kim J."/>
            <person name="Mondo S.J."/>
            <person name="Hofstad B.A."/>
            <person name="Robles A."/>
            <person name="Haridas S."/>
            <person name="Riley R."/>
            <person name="LaButti K."/>
            <person name="Pangilinan J."/>
            <person name="Andreopoulos W."/>
            <person name="Lipzen A."/>
            <person name="Yan J."/>
            <person name="Wang M."/>
            <person name="Ng V."/>
            <person name="Grigoriev I.V."/>
            <person name="Spatafora J.W."/>
            <person name="Magnuson J.K."/>
            <person name="Baker S.E."/>
            <person name="Pomraning K.R."/>
        </authorList>
    </citation>
    <scope>NUCLEOTIDE SEQUENCE [LARGE SCALE GENOMIC DNA]</scope>
    <source>
        <strain evidence="1 2">Phaff 52-87</strain>
    </source>
</reference>
<comment type="caution">
    <text evidence="1">The sequence shown here is derived from an EMBL/GenBank/DDBJ whole genome shotgun (WGS) entry which is preliminary data.</text>
</comment>
<dbReference type="RefSeq" id="XP_064770615.1">
    <property type="nucleotide sequence ID" value="XM_064911525.1"/>
</dbReference>
<dbReference type="GeneID" id="90037037"/>
<evidence type="ECO:0008006" key="3">
    <source>
        <dbReference type="Google" id="ProtNLM"/>
    </source>
</evidence>
<evidence type="ECO:0000313" key="2">
    <source>
        <dbReference type="Proteomes" id="UP001498771"/>
    </source>
</evidence>
<evidence type="ECO:0000313" key="1">
    <source>
        <dbReference type="EMBL" id="KAK7207582.1"/>
    </source>
</evidence>
<name>A0ABR1FCU7_9ASCO</name>